<name>A0AAW2ZS85_9EUKA</name>
<dbReference type="AlphaFoldDB" id="A0AAW2ZS85"/>
<feature type="region of interest" description="Disordered" evidence="1">
    <location>
        <begin position="219"/>
        <end position="242"/>
    </location>
</feature>
<keyword evidence="3" id="KW-1185">Reference proteome</keyword>
<accession>A0AAW2ZS85</accession>
<reference evidence="2 3" key="1">
    <citation type="submission" date="2024-03" db="EMBL/GenBank/DDBJ databases">
        <title>The Acrasis kona genome and developmental transcriptomes reveal deep origins of eukaryotic multicellular pathways.</title>
        <authorList>
            <person name="Sheikh S."/>
            <person name="Fu C.-J."/>
            <person name="Brown M.W."/>
            <person name="Baldauf S.L."/>
        </authorList>
    </citation>
    <scope>NUCLEOTIDE SEQUENCE [LARGE SCALE GENOMIC DNA]</scope>
    <source>
        <strain evidence="2 3">ATCC MYA-3509</strain>
    </source>
</reference>
<feature type="compositionally biased region" description="Basic and acidic residues" evidence="1">
    <location>
        <begin position="227"/>
        <end position="236"/>
    </location>
</feature>
<gene>
    <name evidence="2" type="ORF">AKO1_015398</name>
</gene>
<evidence type="ECO:0000313" key="3">
    <source>
        <dbReference type="Proteomes" id="UP001431209"/>
    </source>
</evidence>
<evidence type="ECO:0000313" key="2">
    <source>
        <dbReference type="EMBL" id="KAL0492031.1"/>
    </source>
</evidence>
<sequence>MTVSEYEVKEIIEAIRLDIQKIESAASVSDVIAQAMQPSLTNLRERLKENEEKLKSIQDAFSVVDTTDQEDRTQSEESSEIVTEESSDNSESPQTNQPKRTARKVRKVRGKDDKPVFVIGSCFNKACTNEKEFWKRYGVIAKDHNHDWFKKLTSAPTEDEKVKAHREFIKLVSDIIDKNDFALYKSTIIKTATKSFKAWIANAILRAVRDFQKKNNIAVQKKRKREGRGAEEHEQGTGKFTKRIYPNGFDDYFKNKNVSAFE</sequence>
<dbReference type="EMBL" id="JAOPGA020001901">
    <property type="protein sequence ID" value="KAL0492031.1"/>
    <property type="molecule type" value="Genomic_DNA"/>
</dbReference>
<feature type="compositionally biased region" description="Acidic residues" evidence="1">
    <location>
        <begin position="77"/>
        <end position="88"/>
    </location>
</feature>
<evidence type="ECO:0000256" key="1">
    <source>
        <dbReference type="SAM" id="MobiDB-lite"/>
    </source>
</evidence>
<feature type="region of interest" description="Disordered" evidence="1">
    <location>
        <begin position="58"/>
        <end position="108"/>
    </location>
</feature>
<dbReference type="Proteomes" id="UP001431209">
    <property type="component" value="Unassembled WGS sequence"/>
</dbReference>
<comment type="caution">
    <text evidence="2">The sequence shown here is derived from an EMBL/GenBank/DDBJ whole genome shotgun (WGS) entry which is preliminary data.</text>
</comment>
<organism evidence="2 3">
    <name type="scientific">Acrasis kona</name>
    <dbReference type="NCBI Taxonomy" id="1008807"/>
    <lineage>
        <taxon>Eukaryota</taxon>
        <taxon>Discoba</taxon>
        <taxon>Heterolobosea</taxon>
        <taxon>Tetramitia</taxon>
        <taxon>Eutetramitia</taxon>
        <taxon>Acrasidae</taxon>
        <taxon>Acrasis</taxon>
    </lineage>
</organism>
<feature type="compositionally biased region" description="Polar residues" evidence="1">
    <location>
        <begin position="89"/>
        <end position="99"/>
    </location>
</feature>
<protein>
    <submittedName>
        <fullName evidence="2">NADH-quinone oxidoreductase subunit C</fullName>
    </submittedName>
</protein>
<proteinExistence type="predicted"/>